<feature type="compositionally biased region" description="Basic and acidic residues" evidence="2">
    <location>
        <begin position="629"/>
        <end position="640"/>
    </location>
</feature>
<feature type="compositionally biased region" description="Low complexity" evidence="2">
    <location>
        <begin position="468"/>
        <end position="484"/>
    </location>
</feature>
<dbReference type="PANTHER" id="PTHR14435:SF2">
    <property type="entry name" value="ZINC FINGER PROTEIN 106"/>
    <property type="match status" value="1"/>
</dbReference>
<dbReference type="InterPro" id="IPR036322">
    <property type="entry name" value="WD40_repeat_dom_sf"/>
</dbReference>
<accession>A0A8J5CIP2</accession>
<reference evidence="3" key="1">
    <citation type="submission" date="2020-07" db="EMBL/GenBank/DDBJ databases">
        <title>The High-quality genome of the commercially important snow crab, Chionoecetes opilio.</title>
        <authorList>
            <person name="Jeong J.-H."/>
            <person name="Ryu S."/>
        </authorList>
    </citation>
    <scope>NUCLEOTIDE SEQUENCE</scope>
    <source>
        <strain evidence="3">MADBK_172401_WGS</strain>
        <tissue evidence="3">Digestive gland</tissue>
    </source>
</reference>
<feature type="coiled-coil region" evidence="1">
    <location>
        <begin position="245"/>
        <end position="272"/>
    </location>
</feature>
<dbReference type="GO" id="GO:0003723">
    <property type="term" value="F:RNA binding"/>
    <property type="evidence" value="ECO:0007669"/>
    <property type="project" value="InterPro"/>
</dbReference>
<protein>
    <submittedName>
        <fullName evidence="3">Zinc finger protein 106</fullName>
    </submittedName>
</protein>
<feature type="compositionally biased region" description="Low complexity" evidence="2">
    <location>
        <begin position="173"/>
        <end position="184"/>
    </location>
</feature>
<keyword evidence="1" id="KW-0175">Coiled coil</keyword>
<feature type="compositionally biased region" description="Polar residues" evidence="2">
    <location>
        <begin position="306"/>
        <end position="316"/>
    </location>
</feature>
<organism evidence="3 4">
    <name type="scientific">Chionoecetes opilio</name>
    <name type="common">Atlantic snow crab</name>
    <name type="synonym">Cancer opilio</name>
    <dbReference type="NCBI Taxonomy" id="41210"/>
    <lineage>
        <taxon>Eukaryota</taxon>
        <taxon>Metazoa</taxon>
        <taxon>Ecdysozoa</taxon>
        <taxon>Arthropoda</taxon>
        <taxon>Crustacea</taxon>
        <taxon>Multicrustacea</taxon>
        <taxon>Malacostraca</taxon>
        <taxon>Eumalacostraca</taxon>
        <taxon>Eucarida</taxon>
        <taxon>Decapoda</taxon>
        <taxon>Pleocyemata</taxon>
        <taxon>Brachyura</taxon>
        <taxon>Eubrachyura</taxon>
        <taxon>Majoidea</taxon>
        <taxon>Majidae</taxon>
        <taxon>Chionoecetes</taxon>
    </lineage>
</organism>
<feature type="compositionally biased region" description="Polar residues" evidence="2">
    <location>
        <begin position="554"/>
        <end position="563"/>
    </location>
</feature>
<feature type="compositionally biased region" description="Basic and acidic residues" evidence="2">
    <location>
        <begin position="521"/>
        <end position="538"/>
    </location>
</feature>
<feature type="region of interest" description="Disordered" evidence="2">
    <location>
        <begin position="1"/>
        <end position="77"/>
    </location>
</feature>
<feature type="compositionally biased region" description="Low complexity" evidence="2">
    <location>
        <begin position="371"/>
        <end position="387"/>
    </location>
</feature>
<feature type="compositionally biased region" description="Basic residues" evidence="2">
    <location>
        <begin position="773"/>
        <end position="793"/>
    </location>
</feature>
<name>A0A8J5CIP2_CHIOP</name>
<dbReference type="Proteomes" id="UP000770661">
    <property type="component" value="Unassembled WGS sequence"/>
</dbReference>
<dbReference type="InterPro" id="IPR042622">
    <property type="entry name" value="Znf106"/>
</dbReference>
<comment type="caution">
    <text evidence="3">The sequence shown here is derived from an EMBL/GenBank/DDBJ whole genome shotgun (WGS) entry which is preliminary data.</text>
</comment>
<feature type="compositionally biased region" description="Basic and acidic residues" evidence="2">
    <location>
        <begin position="736"/>
        <end position="756"/>
    </location>
</feature>
<feature type="compositionally biased region" description="Pro residues" evidence="2">
    <location>
        <begin position="594"/>
        <end position="607"/>
    </location>
</feature>
<dbReference type="OrthoDB" id="6375813at2759"/>
<sequence>MEPPSPCASRARTPHPPPPTLFASPCASRARTPHPPPPTLFASPCASRARTPHPPPPTLFASPCASRARTPHPPHLPLPTLFAPPLASPRSGISGVEARVSIVEAKVSIGVQTEREVRVPVFLDSSPSSRKLYIPNLNLARSVTPFITTKVDQSTSTDDLPWDPFQPHPSQPLLPVQQQQQQQQRSKSRAKGWWWHRTGRPRNHMAQLAAISNSLSNFEWSSEAGAALQQMAVLGEQEGELLRHADLLDQDVHDLLRERRRVTEELARLQQLRAGKLRQLVQQSGSGQEGAEGPGPRGPTGDSRPNRVSQQDSSSDGGEPMDGANSSVANPAESLSQRYGGAGRGDACVQSTTDNASVVSSSQEKTPRVRSFSFSHTSSNDSSNESQSVRRQRCTSTCHSPGRNQKSRESQQGHLQGSNSHGEEYFQVEGGVAHLILHPSASTDSEAENDTRALRASVDSSEAKAAVSESQNSNRNRMSSLSSSAEGDTESEAPPDPDQDDKIPSLALDMTLDEGEAVVDSSERPDDKLDNDSGHPEDPAETSSGAHQGDPGPSKSQELQQVQKMEIVEDSGTSHKHEETVSTLIVFCTKPEPPDSPQKPVTPPPTSAHPSHPLSYLKSEPQSTPQLTDTEKLKSEEQETVHPPSSVKCEDDMLALNSHLPIASTSQAASDRDTLTNTHKKTCLSSSSPSSSPMSSPESLKSRYTSSEHCYSLRSRGPPRRMRQVPQRPSGDNQEEEKKAIDKQPEEQPGHSRIKEDEEGEDNDSEDGSEDKKRKRKRKAKRHRFNKRKKKKLQEKAGKYSPRAASEDGSKGAASPVQDQDRFSDEAVESSGDEMVFMTPPAHGSAVLDMKVVGGYIMTASSDGTARCYDPATGQVMATYADHADLVTCIGVVGQPGYDAEAPKFLVVTGSADRSVCVFNGQTGEVQQRREVGEVVRCLDISWGQLFLGTEGGCGARWNFKDKGVTEMVQFCGKAVTSMKAMTEGGRRVLLVAAKTTPLMIRDAMTGLFLRTLEHIQMTVYATVSYGGLLYSGGSEKIIVYYDFTSGSSRGHLESEADVSGLTVYRDYLLATCYDGLIRIFCLKTRKLLHRLSIETTNKMFICSALYKDRLLVGNKTGEVVECLIPAELKALPCPP</sequence>
<dbReference type="AlphaFoldDB" id="A0A8J5CIP2"/>
<evidence type="ECO:0000256" key="1">
    <source>
        <dbReference type="SAM" id="Coils"/>
    </source>
</evidence>
<dbReference type="SUPFAM" id="SSF50978">
    <property type="entry name" value="WD40 repeat-like"/>
    <property type="match status" value="1"/>
</dbReference>
<gene>
    <name evidence="3" type="primary">Znf106</name>
    <name evidence="3" type="ORF">GWK47_014675</name>
</gene>
<dbReference type="GO" id="GO:0005829">
    <property type="term" value="C:cytosol"/>
    <property type="evidence" value="ECO:0007669"/>
    <property type="project" value="TreeGrafter"/>
</dbReference>
<feature type="compositionally biased region" description="Acidic residues" evidence="2">
    <location>
        <begin position="487"/>
        <end position="499"/>
    </location>
</feature>
<feature type="region of interest" description="Disordered" evidence="2">
    <location>
        <begin position="152"/>
        <end position="191"/>
    </location>
</feature>
<feature type="compositionally biased region" description="Low complexity" evidence="2">
    <location>
        <begin position="685"/>
        <end position="699"/>
    </location>
</feature>
<dbReference type="SMART" id="SM00320">
    <property type="entry name" value="WD40"/>
    <property type="match status" value="4"/>
</dbReference>
<feature type="region of interest" description="Disordered" evidence="2">
    <location>
        <begin position="280"/>
        <end position="828"/>
    </location>
</feature>
<feature type="compositionally biased region" description="Polar residues" evidence="2">
    <location>
        <begin position="324"/>
        <end position="337"/>
    </location>
</feature>
<proteinExistence type="predicted"/>
<dbReference type="GO" id="GO:0017124">
    <property type="term" value="F:SH3 domain binding"/>
    <property type="evidence" value="ECO:0007669"/>
    <property type="project" value="TreeGrafter"/>
</dbReference>
<feature type="compositionally biased region" description="Polar residues" evidence="2">
    <location>
        <begin position="394"/>
        <end position="405"/>
    </location>
</feature>
<dbReference type="InterPro" id="IPR015943">
    <property type="entry name" value="WD40/YVTN_repeat-like_dom_sf"/>
</dbReference>
<feature type="compositionally biased region" description="Acidic residues" evidence="2">
    <location>
        <begin position="757"/>
        <end position="769"/>
    </location>
</feature>
<feature type="compositionally biased region" description="Polar residues" evidence="2">
    <location>
        <begin position="349"/>
        <end position="364"/>
    </location>
</feature>
<dbReference type="PANTHER" id="PTHR14435">
    <property type="entry name" value="ZINC FINGER PROTEIN 106"/>
    <property type="match status" value="1"/>
</dbReference>
<dbReference type="Gene3D" id="2.130.10.10">
    <property type="entry name" value="YVTN repeat-like/Quinoprotein amine dehydrogenase"/>
    <property type="match status" value="1"/>
</dbReference>
<evidence type="ECO:0000256" key="2">
    <source>
        <dbReference type="SAM" id="MobiDB-lite"/>
    </source>
</evidence>
<evidence type="ECO:0000313" key="4">
    <source>
        <dbReference type="Proteomes" id="UP000770661"/>
    </source>
</evidence>
<evidence type="ECO:0000313" key="3">
    <source>
        <dbReference type="EMBL" id="KAG0714151.1"/>
    </source>
</evidence>
<dbReference type="EMBL" id="JACEEZ010020758">
    <property type="protein sequence ID" value="KAG0714151.1"/>
    <property type="molecule type" value="Genomic_DNA"/>
</dbReference>
<dbReference type="GO" id="GO:0016020">
    <property type="term" value="C:membrane"/>
    <property type="evidence" value="ECO:0007669"/>
    <property type="project" value="TreeGrafter"/>
</dbReference>
<dbReference type="InterPro" id="IPR001680">
    <property type="entry name" value="WD40_rpt"/>
</dbReference>
<keyword evidence="4" id="KW-1185">Reference proteome</keyword>